<evidence type="ECO:0000313" key="1">
    <source>
        <dbReference type="EMBL" id="ADI23248.1"/>
    </source>
</evidence>
<protein>
    <recommendedName>
        <fullName evidence="2">Outer membrane protein beta-barrel domain-containing protein</fullName>
    </recommendedName>
</protein>
<dbReference type="AlphaFoldDB" id="E7C724"/>
<accession>E7C724</accession>
<reference evidence="1" key="1">
    <citation type="submission" date="2010-01" db="EMBL/GenBank/DDBJ databases">
        <title>Genome fragments of uncultured bacteria from the North Pacific subtropical Gyre.</title>
        <authorList>
            <person name="Pham V.D."/>
            <person name="Delong E.F."/>
        </authorList>
    </citation>
    <scope>NUCLEOTIDE SEQUENCE</scope>
</reference>
<name>E7C724_9BACT</name>
<proteinExistence type="predicted"/>
<sequence>MRYEVLLLTLFILSGSFSLVLAQSMYQFKRKSTNVGQHNMDTYTNNSSVISEDSQNIKLTPKIRFRYLYGTFNSDSQEATRSTSSIIWDGLGIGQSVFKYKVGISDDTIDLENTSIDLSYTFGDEYTLTLGSSAIYSGKLTVTTSDSEIYNSSNVEGSGYFSILGIEYGIFEILLGYQYIRYAFIEIESESESTSTYWRSFRDSGSQYATGIGLVF</sequence>
<evidence type="ECO:0008006" key="2">
    <source>
        <dbReference type="Google" id="ProtNLM"/>
    </source>
</evidence>
<organism evidence="1">
    <name type="scientific">uncultured nuHF2 cluster bacterium HF0770_13K08</name>
    <dbReference type="NCBI Taxonomy" id="723591"/>
    <lineage>
        <taxon>Bacteria</taxon>
        <taxon>environmental samples</taxon>
    </lineage>
</organism>
<dbReference type="EMBL" id="GU568009">
    <property type="protein sequence ID" value="ADI23248.1"/>
    <property type="molecule type" value="Genomic_DNA"/>
</dbReference>